<dbReference type="RefSeq" id="WP_038548622.1">
    <property type="nucleotide sequence ID" value="NZ_CP006842.1"/>
</dbReference>
<evidence type="ECO:0000313" key="2">
    <source>
        <dbReference type="Proteomes" id="UP000023703"/>
    </source>
</evidence>
<keyword evidence="2" id="KW-1185">Reference proteome</keyword>
<dbReference type="EMBL" id="CP006842">
    <property type="protein sequence ID" value="AHW64177.1"/>
    <property type="molecule type" value="Genomic_DNA"/>
</dbReference>
<proteinExistence type="predicted"/>
<dbReference type="Proteomes" id="UP000023703">
    <property type="component" value="Chromosome"/>
</dbReference>
<accession>X5DU15</accession>
<gene>
    <name evidence="1" type="ORF">CGLY_08660</name>
</gene>
<organism evidence="1 2">
    <name type="scientific">Corynebacterium glyciniphilum AJ 3170</name>
    <dbReference type="NCBI Taxonomy" id="1404245"/>
    <lineage>
        <taxon>Bacteria</taxon>
        <taxon>Bacillati</taxon>
        <taxon>Actinomycetota</taxon>
        <taxon>Actinomycetes</taxon>
        <taxon>Mycobacteriales</taxon>
        <taxon>Corynebacteriaceae</taxon>
        <taxon>Corynebacterium</taxon>
    </lineage>
</organism>
<name>X5DU15_9CORY</name>
<reference evidence="1 2" key="1">
    <citation type="journal article" date="2015" name="Int. J. Syst. Evol. Microbiol.">
        <title>Revisiting Corynebacterium glyciniphilum (ex Kubota et al., 1972) sp. nov., nom. rev., isolated from putrefied banana.</title>
        <authorList>
            <person name="Al-Dilaimi A."/>
            <person name="Bednarz H."/>
            <person name="Lomker A."/>
            <person name="Niehaus K."/>
            <person name="Kalinowski J."/>
            <person name="Ruckert C."/>
        </authorList>
    </citation>
    <scope>NUCLEOTIDE SEQUENCE [LARGE SCALE GENOMIC DNA]</scope>
    <source>
        <strain evidence="1">AJ 3170</strain>
    </source>
</reference>
<protein>
    <submittedName>
        <fullName evidence="1">Uncharacterized protein</fullName>
    </submittedName>
</protein>
<dbReference type="AlphaFoldDB" id="X5DU15"/>
<dbReference type="STRING" id="1404245.CGLY_08660"/>
<dbReference type="KEGG" id="cgy:CGLY_08660"/>
<sequence>MSASDDNTFAAATDAARHEFIENLNSMATGSYLRDEDREFWEAPFPASAVDEAAEILHRLVSGVRADPSGEVVLQVISAHDALRALSDRHAGAVYEDEEVADFRTLVTVLCEEVGADAQQVLDDLDRIIEQE</sequence>
<dbReference type="HOGENOM" id="CLU_124872_0_0_11"/>
<evidence type="ECO:0000313" key="1">
    <source>
        <dbReference type="EMBL" id="AHW64177.1"/>
    </source>
</evidence>